<dbReference type="Proteomes" id="UP000244906">
    <property type="component" value="Unassembled WGS sequence"/>
</dbReference>
<comment type="caution">
    <text evidence="2">The sequence shown here is derived from an EMBL/GenBank/DDBJ whole genome shotgun (WGS) entry which is preliminary data.</text>
</comment>
<accession>A0A2V1GQN4</accession>
<dbReference type="OrthoDB" id="6188500at2"/>
<proteinExistence type="predicted"/>
<organism evidence="2 3">
    <name type="scientific">Pelagibaculum spongiae</name>
    <dbReference type="NCBI Taxonomy" id="2080658"/>
    <lineage>
        <taxon>Bacteria</taxon>
        <taxon>Pseudomonadati</taxon>
        <taxon>Pseudomonadota</taxon>
        <taxon>Gammaproteobacteria</taxon>
        <taxon>Oceanospirillales</taxon>
        <taxon>Pelagibaculum</taxon>
    </lineage>
</organism>
<dbReference type="InterPro" id="IPR029058">
    <property type="entry name" value="AB_hydrolase_fold"/>
</dbReference>
<sequence length="749" mass="82696">MKAFVTKRGCSLHATQCQPTMRIAVQWLTVPLLAVVLTACGSNDSSKSTPDDQLVTPPTNPQPNPPTTPVDIQPLTAQMVLDLTDDAAFFDQGFPSAIKQKPSGKIDFSHFPREKHISTVDWRAVAETTDGFSPMSPVYIRFDSNIAVDAVALNLPQNAAAYLEQDASVQLINIDAQSPEYGRRHPLNVDYYPDADKYRPGNLLAVQPLGRLMQENTQYALIVTRAIHSNASETAVSPMLTALLNGINPRQLDLTISPITAAKSLQGYQPLRQWLADQEQFNQQQILAATVWRTGQPTAYLQNLVDAMANWPVQLDEPWQLVESNDQYCAIRSSWQAPVLIKGLSGYLLPVFGGQIELDQQGQPLIQHYRQSEIVLTLPKTQMPIAGFPMMLYNHGTDGRADQILTRGYTNAQGEQTSQGTLAEIAAIRGWAVSGMAGHMGSEHQDLVDLWDGLFDGLSGFSFNHFSYNPLNPMAMRNNLLQMITERVLYRRLINQQQIDASICQGLQTPEGLIQFDLQTQVASGQSLGSFTAASMAVVDPTPYQGMTVSGAGTFSLDLVLNFVIEGKYLSGLFEPAYWQLPEGSLKDDPLHPFWALAESALAPANSGLQVNRWQYEKAQQKPHNLIFEGFFDSQVSVTSQKYLLRAMSVDFAGEELDLSDDKLLLPAIELADGQQLDFPVQANQQQKTNVVVRYAQDANMDGHHVLFQYDQAKHQLGCFLHGISNDQPPVIVQGVSIDGACEIVDQPN</sequence>
<reference evidence="2 3" key="1">
    <citation type="submission" date="2018-04" db="EMBL/GenBank/DDBJ databases">
        <title>Thalassorhabdus spongiae gen. nov., sp. nov., isolated from a marine sponge in South-West Iceland.</title>
        <authorList>
            <person name="Knobloch S."/>
            <person name="Daussin A."/>
            <person name="Johannsson R."/>
            <person name="Marteinsson V.T."/>
        </authorList>
    </citation>
    <scope>NUCLEOTIDE SEQUENCE [LARGE SCALE GENOMIC DNA]</scope>
    <source>
        <strain evidence="2 3">Hp12</strain>
    </source>
</reference>
<protein>
    <submittedName>
        <fullName evidence="2">Uncharacterized protein</fullName>
    </submittedName>
</protein>
<feature type="region of interest" description="Disordered" evidence="1">
    <location>
        <begin position="44"/>
        <end position="70"/>
    </location>
</feature>
<name>A0A2V1GQN4_9GAMM</name>
<evidence type="ECO:0000313" key="3">
    <source>
        <dbReference type="Proteomes" id="UP000244906"/>
    </source>
</evidence>
<evidence type="ECO:0000256" key="1">
    <source>
        <dbReference type="SAM" id="MobiDB-lite"/>
    </source>
</evidence>
<feature type="compositionally biased region" description="Pro residues" evidence="1">
    <location>
        <begin position="58"/>
        <end position="68"/>
    </location>
</feature>
<dbReference type="RefSeq" id="WP_116688288.1">
    <property type="nucleotide sequence ID" value="NZ_CAWNYD010000008.1"/>
</dbReference>
<gene>
    <name evidence="2" type="ORF">DC094_16860</name>
</gene>
<dbReference type="AlphaFoldDB" id="A0A2V1GQN4"/>
<keyword evidence="3" id="KW-1185">Reference proteome</keyword>
<evidence type="ECO:0000313" key="2">
    <source>
        <dbReference type="EMBL" id="PVZ66368.1"/>
    </source>
</evidence>
<dbReference type="EMBL" id="QDDL01000008">
    <property type="protein sequence ID" value="PVZ66368.1"/>
    <property type="molecule type" value="Genomic_DNA"/>
</dbReference>
<dbReference type="Gene3D" id="3.40.50.1820">
    <property type="entry name" value="alpha/beta hydrolase"/>
    <property type="match status" value="1"/>
</dbReference>